<reference evidence="8" key="1">
    <citation type="submission" date="2023-12" db="EMBL/GenBank/DDBJ databases">
        <authorList>
            <person name="Brown T."/>
        </authorList>
    </citation>
    <scope>NUCLEOTIDE SEQUENCE</scope>
</reference>
<dbReference type="InterPro" id="IPR052502">
    <property type="entry name" value="FAM241_domain"/>
</dbReference>
<dbReference type="EMBL" id="OY882873">
    <property type="protein sequence ID" value="CAK6437940.1"/>
    <property type="molecule type" value="Genomic_DNA"/>
</dbReference>
<dbReference type="PANTHER" id="PTHR33690">
    <property type="entry name" value="DUF4605 DOMAIN-CONTAINING PROTEIN"/>
    <property type="match status" value="1"/>
</dbReference>
<feature type="transmembrane region" description="Helical" evidence="6">
    <location>
        <begin position="55"/>
        <end position="75"/>
    </location>
</feature>
<dbReference type="PANTHER" id="PTHR33690:SF2">
    <property type="entry name" value="PROTEIN FAM241B"/>
    <property type="match status" value="1"/>
</dbReference>
<proteinExistence type="inferred from homology"/>
<sequence>MVAPWGSWPLTAAQQRGARLGAAQSPFNDLSPQLVNTGFPQWHLGHHALEPVPSILLLFLLLMLGVHGLLLVGLLSPVSHLSQP</sequence>
<dbReference type="InterPro" id="IPR027953">
    <property type="entry name" value="DUF4605"/>
</dbReference>
<evidence type="ECO:0000256" key="1">
    <source>
        <dbReference type="ARBA" id="ARBA00004167"/>
    </source>
</evidence>
<evidence type="ECO:0000256" key="6">
    <source>
        <dbReference type="SAM" id="Phobius"/>
    </source>
</evidence>
<organism evidence="8 9">
    <name type="scientific">Pipistrellus nathusii</name>
    <name type="common">Nathusius' pipistrelle</name>
    <dbReference type="NCBI Taxonomy" id="59473"/>
    <lineage>
        <taxon>Eukaryota</taxon>
        <taxon>Metazoa</taxon>
        <taxon>Chordata</taxon>
        <taxon>Craniata</taxon>
        <taxon>Vertebrata</taxon>
        <taxon>Euteleostomi</taxon>
        <taxon>Mammalia</taxon>
        <taxon>Eutheria</taxon>
        <taxon>Laurasiatheria</taxon>
        <taxon>Chiroptera</taxon>
        <taxon>Yangochiroptera</taxon>
        <taxon>Vespertilionidae</taxon>
        <taxon>Pipistrellus</taxon>
    </lineage>
</organism>
<evidence type="ECO:0000256" key="2">
    <source>
        <dbReference type="ARBA" id="ARBA00006165"/>
    </source>
</evidence>
<evidence type="ECO:0000313" key="8">
    <source>
        <dbReference type="EMBL" id="CAK6437940.1"/>
    </source>
</evidence>
<evidence type="ECO:0000256" key="3">
    <source>
        <dbReference type="ARBA" id="ARBA00022692"/>
    </source>
</evidence>
<comment type="subcellular location">
    <subcellularLocation>
        <location evidence="1">Membrane</location>
        <topology evidence="1">Single-pass membrane protein</topology>
    </subcellularLocation>
</comment>
<name>A0ABN9ZHZ7_PIPNA</name>
<evidence type="ECO:0000256" key="5">
    <source>
        <dbReference type="ARBA" id="ARBA00023136"/>
    </source>
</evidence>
<accession>A0ABN9ZHZ7</accession>
<keyword evidence="9" id="KW-1185">Reference proteome</keyword>
<keyword evidence="5 6" id="KW-0472">Membrane</keyword>
<dbReference type="Pfam" id="PF15378">
    <property type="entry name" value="DUF4605"/>
    <property type="match status" value="1"/>
</dbReference>
<evidence type="ECO:0000256" key="4">
    <source>
        <dbReference type="ARBA" id="ARBA00022989"/>
    </source>
</evidence>
<evidence type="ECO:0000259" key="7">
    <source>
        <dbReference type="Pfam" id="PF15378"/>
    </source>
</evidence>
<comment type="similarity">
    <text evidence="2">Belongs to the FAM241 family.</text>
</comment>
<evidence type="ECO:0000313" key="9">
    <source>
        <dbReference type="Proteomes" id="UP001314169"/>
    </source>
</evidence>
<protein>
    <recommendedName>
        <fullName evidence="7">DUF4605 domain-containing protein</fullName>
    </recommendedName>
</protein>
<keyword evidence="4 6" id="KW-1133">Transmembrane helix</keyword>
<gene>
    <name evidence="8" type="ORF">MPIPNATIZW_LOCUS6246</name>
</gene>
<dbReference type="Proteomes" id="UP001314169">
    <property type="component" value="Chromosome 16"/>
</dbReference>
<keyword evidence="3 6" id="KW-0812">Transmembrane</keyword>
<feature type="domain" description="DUF4605" evidence="7">
    <location>
        <begin position="26"/>
        <end position="83"/>
    </location>
</feature>